<organism evidence="1 2">
    <name type="scientific">Smallanthus sonchifolius</name>
    <dbReference type="NCBI Taxonomy" id="185202"/>
    <lineage>
        <taxon>Eukaryota</taxon>
        <taxon>Viridiplantae</taxon>
        <taxon>Streptophyta</taxon>
        <taxon>Embryophyta</taxon>
        <taxon>Tracheophyta</taxon>
        <taxon>Spermatophyta</taxon>
        <taxon>Magnoliopsida</taxon>
        <taxon>eudicotyledons</taxon>
        <taxon>Gunneridae</taxon>
        <taxon>Pentapetalae</taxon>
        <taxon>asterids</taxon>
        <taxon>campanulids</taxon>
        <taxon>Asterales</taxon>
        <taxon>Asteraceae</taxon>
        <taxon>Asteroideae</taxon>
        <taxon>Heliantheae alliance</taxon>
        <taxon>Millerieae</taxon>
        <taxon>Smallanthus</taxon>
    </lineage>
</organism>
<accession>A0ACB9I310</accession>
<proteinExistence type="predicted"/>
<reference evidence="2" key="1">
    <citation type="journal article" date="2022" name="Mol. Ecol. Resour.">
        <title>The genomes of chicory, endive, great burdock and yacon provide insights into Asteraceae palaeo-polyploidization history and plant inulin production.</title>
        <authorList>
            <person name="Fan W."/>
            <person name="Wang S."/>
            <person name="Wang H."/>
            <person name="Wang A."/>
            <person name="Jiang F."/>
            <person name="Liu H."/>
            <person name="Zhao H."/>
            <person name="Xu D."/>
            <person name="Zhang Y."/>
        </authorList>
    </citation>
    <scope>NUCLEOTIDE SEQUENCE [LARGE SCALE GENOMIC DNA]</scope>
    <source>
        <strain evidence="2">cv. Yunnan</strain>
    </source>
</reference>
<evidence type="ECO:0000313" key="1">
    <source>
        <dbReference type="EMBL" id="KAI3801880.1"/>
    </source>
</evidence>
<dbReference type="EMBL" id="CM042027">
    <property type="protein sequence ID" value="KAI3801880.1"/>
    <property type="molecule type" value="Genomic_DNA"/>
</dbReference>
<sequence length="208" mass="23757">MVFVPFTGIDNHNNNVTFGAALLGSETTDTYVWLLKNFLKAFGKEPKVVVTDQNPAMRKAIEEVFTKSRHRLCTWHVMNKLSMKVGANLCNSTDFKEDICSIVWTDALTPEQFASGWASLIEKFNLSDNEWLVDMFDLRHSWIPAFYRDDYMAKADEVQIVAPPPSKRDRVAELIGHTQSSQHPASHCTYQTLSRMSIACVFKLKHIR</sequence>
<gene>
    <name evidence="1" type="ORF">L1987_29997</name>
</gene>
<comment type="caution">
    <text evidence="1">The sequence shown here is derived from an EMBL/GenBank/DDBJ whole genome shotgun (WGS) entry which is preliminary data.</text>
</comment>
<name>A0ACB9I310_9ASTR</name>
<evidence type="ECO:0000313" key="2">
    <source>
        <dbReference type="Proteomes" id="UP001056120"/>
    </source>
</evidence>
<reference evidence="1 2" key="2">
    <citation type="journal article" date="2022" name="Mol. Ecol. Resour.">
        <title>The genomes of chicory, endive, great burdock and yacon provide insights into Asteraceae paleo-polyploidization history and plant inulin production.</title>
        <authorList>
            <person name="Fan W."/>
            <person name="Wang S."/>
            <person name="Wang H."/>
            <person name="Wang A."/>
            <person name="Jiang F."/>
            <person name="Liu H."/>
            <person name="Zhao H."/>
            <person name="Xu D."/>
            <person name="Zhang Y."/>
        </authorList>
    </citation>
    <scope>NUCLEOTIDE SEQUENCE [LARGE SCALE GENOMIC DNA]</scope>
    <source>
        <strain evidence="2">cv. Yunnan</strain>
        <tissue evidence="1">Leaves</tissue>
    </source>
</reference>
<dbReference type="Proteomes" id="UP001056120">
    <property type="component" value="Linkage Group LG10"/>
</dbReference>
<protein>
    <submittedName>
        <fullName evidence="1">Uncharacterized protein</fullName>
    </submittedName>
</protein>
<keyword evidence="2" id="KW-1185">Reference proteome</keyword>